<keyword evidence="2" id="KW-1185">Reference proteome</keyword>
<sequence>MPFCFSSCVSKETKIKRLCKKWIYSPKTINEKKDRLAELSQSSSLTEQLAGAMGQGVFKMMETSIFEFEGNGNYTISNSEDGLSVLLTQTGSWEFDGLGTIIITLNNKKERYEVKELTDKTLILSYIKEGQEVVEGFVPFVKENVKKQEKTGEKKSEVEKQTSSKSTDGIFLKYPTEINHGELFLLKLKIPHGKEFGIVDPSNNFFYVVYSGNDGFVESTITPNGFENLESTIINTATFKGTKAGESKPELIFNKNGVYRFIIGDNLESDSINEVIDIKINK</sequence>
<reference evidence="1" key="1">
    <citation type="journal article" date="2014" name="Int. J. Syst. Evol. Microbiol.">
        <title>Complete genome sequence of Corynebacterium casei LMG S-19264T (=DSM 44701T), isolated from a smear-ripened cheese.</title>
        <authorList>
            <consortium name="US DOE Joint Genome Institute (JGI-PGF)"/>
            <person name="Walter F."/>
            <person name="Albersmeier A."/>
            <person name="Kalinowski J."/>
            <person name="Ruckert C."/>
        </authorList>
    </citation>
    <scope>NUCLEOTIDE SEQUENCE</scope>
    <source>
        <strain evidence="1">CGMCC 1.15958</strain>
    </source>
</reference>
<organism evidence="1 2">
    <name type="scientific">Emticicia aquatilis</name>
    <dbReference type="NCBI Taxonomy" id="1537369"/>
    <lineage>
        <taxon>Bacteria</taxon>
        <taxon>Pseudomonadati</taxon>
        <taxon>Bacteroidota</taxon>
        <taxon>Cytophagia</taxon>
        <taxon>Cytophagales</taxon>
        <taxon>Leadbetterellaceae</taxon>
        <taxon>Emticicia</taxon>
    </lineage>
</organism>
<dbReference type="Proteomes" id="UP000609064">
    <property type="component" value="Unassembled WGS sequence"/>
</dbReference>
<evidence type="ECO:0000313" key="2">
    <source>
        <dbReference type="Proteomes" id="UP000609064"/>
    </source>
</evidence>
<gene>
    <name evidence="1" type="ORF">GCM10011514_01020</name>
</gene>
<dbReference type="EMBL" id="BMKK01000001">
    <property type="protein sequence ID" value="GGD40737.1"/>
    <property type="molecule type" value="Genomic_DNA"/>
</dbReference>
<name>A0A916YDU2_9BACT</name>
<dbReference type="AlphaFoldDB" id="A0A916YDU2"/>
<accession>A0A916YDU2</accession>
<reference evidence="1" key="2">
    <citation type="submission" date="2020-09" db="EMBL/GenBank/DDBJ databases">
        <authorList>
            <person name="Sun Q."/>
            <person name="Zhou Y."/>
        </authorList>
    </citation>
    <scope>NUCLEOTIDE SEQUENCE</scope>
    <source>
        <strain evidence="1">CGMCC 1.15958</strain>
    </source>
</reference>
<comment type="caution">
    <text evidence="1">The sequence shown here is derived from an EMBL/GenBank/DDBJ whole genome shotgun (WGS) entry which is preliminary data.</text>
</comment>
<proteinExistence type="predicted"/>
<protein>
    <submittedName>
        <fullName evidence="1">Uncharacterized protein</fullName>
    </submittedName>
</protein>
<evidence type="ECO:0000313" key="1">
    <source>
        <dbReference type="EMBL" id="GGD40737.1"/>
    </source>
</evidence>